<dbReference type="GO" id="GO:0005886">
    <property type="term" value="C:plasma membrane"/>
    <property type="evidence" value="ECO:0007669"/>
    <property type="project" value="UniProtKB-SubCell"/>
</dbReference>
<dbReference type="CDD" id="cd06225">
    <property type="entry name" value="HAMP"/>
    <property type="match status" value="1"/>
</dbReference>
<feature type="domain" description="HAMP" evidence="15">
    <location>
        <begin position="255"/>
        <end position="308"/>
    </location>
</feature>
<dbReference type="Gene3D" id="3.30.565.10">
    <property type="entry name" value="Histidine kinase-like ATPase, C-terminal domain"/>
    <property type="match status" value="1"/>
</dbReference>
<keyword evidence="7 13" id="KW-0812">Transmembrane</keyword>
<dbReference type="CDD" id="cd00082">
    <property type="entry name" value="HisKA"/>
    <property type="match status" value="1"/>
</dbReference>
<keyword evidence="6" id="KW-0808">Transferase</keyword>
<comment type="catalytic activity">
    <reaction evidence="1">
        <text>ATP + protein L-histidine = ADP + protein N-phospho-L-histidine.</text>
        <dbReference type="EC" id="2.7.13.3"/>
    </reaction>
</comment>
<evidence type="ECO:0000259" key="15">
    <source>
        <dbReference type="PROSITE" id="PS50885"/>
    </source>
</evidence>
<keyword evidence="12" id="KW-0175">Coiled coil</keyword>
<evidence type="ECO:0000256" key="13">
    <source>
        <dbReference type="SAM" id="Phobius"/>
    </source>
</evidence>
<evidence type="ECO:0000256" key="3">
    <source>
        <dbReference type="ARBA" id="ARBA00006402"/>
    </source>
</evidence>
<keyword evidence="13" id="KW-0472">Membrane</keyword>
<evidence type="ECO:0000256" key="9">
    <source>
        <dbReference type="ARBA" id="ARBA00022989"/>
    </source>
</evidence>
<reference evidence="16 17" key="1">
    <citation type="journal article" date="2018" name="Elife">
        <title>Discovery and characterization of a prevalent human gut bacterial enzyme sufficient for the inactivation of a family of plant toxins.</title>
        <authorList>
            <person name="Koppel N."/>
            <person name="Bisanz J.E."/>
            <person name="Pandelia M.E."/>
            <person name="Turnbaugh P.J."/>
            <person name="Balskus E.P."/>
        </authorList>
    </citation>
    <scope>NUCLEOTIDE SEQUENCE [LARGE SCALE GENOMIC DNA]</scope>
    <source>
        <strain evidence="16 17">OB21 GAM31</strain>
    </source>
</reference>
<protein>
    <recommendedName>
        <fullName evidence="11">Circadian input-output histidine kinase CikA</fullName>
        <ecNumber evidence="4">2.7.13.3</ecNumber>
    </recommendedName>
</protein>
<dbReference type="Proteomes" id="UP000253975">
    <property type="component" value="Unassembled WGS sequence"/>
</dbReference>
<dbReference type="EC" id="2.7.13.3" evidence="4"/>
<dbReference type="EMBL" id="PPTO01000009">
    <property type="protein sequence ID" value="RDB58203.1"/>
    <property type="molecule type" value="Genomic_DNA"/>
</dbReference>
<evidence type="ECO:0000259" key="14">
    <source>
        <dbReference type="PROSITE" id="PS50109"/>
    </source>
</evidence>
<evidence type="ECO:0000313" key="17">
    <source>
        <dbReference type="Proteomes" id="UP000253975"/>
    </source>
</evidence>
<dbReference type="SMART" id="SM00388">
    <property type="entry name" value="HisKA"/>
    <property type="match status" value="1"/>
</dbReference>
<keyword evidence="5" id="KW-0597">Phosphoprotein</keyword>
<dbReference type="PRINTS" id="PR00344">
    <property type="entry name" value="BCTRLSENSOR"/>
</dbReference>
<comment type="subcellular location">
    <subcellularLocation>
        <location evidence="2">Cell membrane</location>
    </subcellularLocation>
</comment>
<dbReference type="InterPro" id="IPR036097">
    <property type="entry name" value="HisK_dim/P_sf"/>
</dbReference>
<evidence type="ECO:0000256" key="8">
    <source>
        <dbReference type="ARBA" id="ARBA00022777"/>
    </source>
</evidence>
<sequence length="590" mass="65537">MRRACGLFWGLNAMGRAWRENIMQKSTLVSRYAVVVVCVGFVAFAAFIVWSFYEQGKYAEERMLAEARVLDTSVNATWQFIDYEQNNINRDRDGVYNFKGIYCSLVGKSVGEIFSRDTGYEYQLRYVRENPRSAHDNPDEFELASLRSFGPEGSDSNETYCVTKDDSGEEVFRYVGAIYLTENCMDCHGGPIGEVDVTGFVKEGMNEGDLAGAVSITMPTGGYRAAANANIIRTGMLLALFLCLALVTSAVFFRRNVILPIESLADSLDEIGKGNLSAQPVYIGKTKELAEFAQGVSNMSAELDALYNALEEKVAQRTEQYKEANRQIEHQRKQLARANAMLVETNAKLKDENEYRTGIVSILSHELRTPLTAIIAYVDVYERTRSGKVDEEADECIGKIKSHSQLLLEMINNVLDLARIEAGDVQVSREPIDIVDLMDEIESLTKSLAIKKKLRFDFEIQGEIPIFAGDWYQLERILLNLTSNAVKFTDEGGMVRVLTHYEFGSEKILFEVSDTGIGISSEDIVSIFDRFTQVDASITRKYGGSGLGLSLVKKTLDLLGGSVEVESELGKGSVFTVSVPAPGFGEGEEE</sequence>
<dbReference type="Gene3D" id="6.10.340.10">
    <property type="match status" value="1"/>
</dbReference>
<evidence type="ECO:0000256" key="5">
    <source>
        <dbReference type="ARBA" id="ARBA00022553"/>
    </source>
</evidence>
<keyword evidence="8 16" id="KW-0418">Kinase</keyword>
<dbReference type="Gene3D" id="1.10.287.130">
    <property type="match status" value="1"/>
</dbReference>
<evidence type="ECO:0000313" key="16">
    <source>
        <dbReference type="EMBL" id="RDB58203.1"/>
    </source>
</evidence>
<dbReference type="InterPro" id="IPR003661">
    <property type="entry name" value="HisK_dim/P_dom"/>
</dbReference>
<feature type="coiled-coil region" evidence="12">
    <location>
        <begin position="307"/>
        <end position="352"/>
    </location>
</feature>
<dbReference type="Pfam" id="PF00512">
    <property type="entry name" value="HisKA"/>
    <property type="match status" value="1"/>
</dbReference>
<dbReference type="PANTHER" id="PTHR43711">
    <property type="entry name" value="TWO-COMPONENT HISTIDINE KINASE"/>
    <property type="match status" value="1"/>
</dbReference>
<dbReference type="InterPro" id="IPR050736">
    <property type="entry name" value="Sensor_HK_Regulatory"/>
</dbReference>
<dbReference type="CDD" id="cd16922">
    <property type="entry name" value="HATPase_EvgS-ArcB-TorS-like"/>
    <property type="match status" value="1"/>
</dbReference>
<evidence type="ECO:0000256" key="4">
    <source>
        <dbReference type="ARBA" id="ARBA00012438"/>
    </source>
</evidence>
<dbReference type="AlphaFoldDB" id="A0A369LEX9"/>
<dbReference type="PANTHER" id="PTHR43711:SF26">
    <property type="entry name" value="SENSOR HISTIDINE KINASE RCSC"/>
    <property type="match status" value="1"/>
</dbReference>
<dbReference type="SUPFAM" id="SSF55874">
    <property type="entry name" value="ATPase domain of HSP90 chaperone/DNA topoisomerase II/histidine kinase"/>
    <property type="match status" value="1"/>
</dbReference>
<keyword evidence="10" id="KW-0902">Two-component regulatory system</keyword>
<accession>A0A369LEX9</accession>
<evidence type="ECO:0000256" key="10">
    <source>
        <dbReference type="ARBA" id="ARBA00023012"/>
    </source>
</evidence>
<dbReference type="InterPro" id="IPR004358">
    <property type="entry name" value="Sig_transdc_His_kin-like_C"/>
</dbReference>
<comment type="similarity">
    <text evidence="3">In the N-terminal section; belongs to the phytochrome family.</text>
</comment>
<dbReference type="FunFam" id="3.30.565.10:FF:000010">
    <property type="entry name" value="Sensor histidine kinase RcsC"/>
    <property type="match status" value="1"/>
</dbReference>
<evidence type="ECO:0000256" key="6">
    <source>
        <dbReference type="ARBA" id="ARBA00022679"/>
    </source>
</evidence>
<feature type="transmembrane region" description="Helical" evidence="13">
    <location>
        <begin position="234"/>
        <end position="253"/>
    </location>
</feature>
<dbReference type="PROSITE" id="PS50885">
    <property type="entry name" value="HAMP"/>
    <property type="match status" value="1"/>
</dbReference>
<dbReference type="PROSITE" id="PS50109">
    <property type="entry name" value="HIS_KIN"/>
    <property type="match status" value="1"/>
</dbReference>
<proteinExistence type="inferred from homology"/>
<dbReference type="InterPro" id="IPR005467">
    <property type="entry name" value="His_kinase_dom"/>
</dbReference>
<dbReference type="InterPro" id="IPR003660">
    <property type="entry name" value="HAMP_dom"/>
</dbReference>
<organism evidence="16 17">
    <name type="scientific">Slackia isoflavoniconvertens</name>
    <dbReference type="NCBI Taxonomy" id="572010"/>
    <lineage>
        <taxon>Bacteria</taxon>
        <taxon>Bacillati</taxon>
        <taxon>Actinomycetota</taxon>
        <taxon>Coriobacteriia</taxon>
        <taxon>Eggerthellales</taxon>
        <taxon>Eggerthellaceae</taxon>
        <taxon>Slackia</taxon>
    </lineage>
</organism>
<evidence type="ECO:0000256" key="1">
    <source>
        <dbReference type="ARBA" id="ARBA00000085"/>
    </source>
</evidence>
<dbReference type="SMART" id="SM00387">
    <property type="entry name" value="HATPase_c"/>
    <property type="match status" value="1"/>
</dbReference>
<dbReference type="Pfam" id="PF11845">
    <property type="entry name" value="Tll0287-like"/>
    <property type="match status" value="1"/>
</dbReference>
<name>A0A369LEX9_9ACTN</name>
<gene>
    <name evidence="16" type="ORF">C1881_06450</name>
</gene>
<evidence type="ECO:0000256" key="11">
    <source>
        <dbReference type="ARBA" id="ARBA00074306"/>
    </source>
</evidence>
<evidence type="ECO:0000256" key="12">
    <source>
        <dbReference type="SAM" id="Coils"/>
    </source>
</evidence>
<evidence type="ECO:0000256" key="7">
    <source>
        <dbReference type="ARBA" id="ARBA00022692"/>
    </source>
</evidence>
<feature type="domain" description="Histidine kinase" evidence="14">
    <location>
        <begin position="362"/>
        <end position="583"/>
    </location>
</feature>
<dbReference type="InterPro" id="IPR021796">
    <property type="entry name" value="Tll0287-like_dom"/>
</dbReference>
<dbReference type="Pfam" id="PF02518">
    <property type="entry name" value="HATPase_c"/>
    <property type="match status" value="1"/>
</dbReference>
<comment type="caution">
    <text evidence="16">The sequence shown here is derived from an EMBL/GenBank/DDBJ whole genome shotgun (WGS) entry which is preliminary data.</text>
</comment>
<dbReference type="GO" id="GO:0000155">
    <property type="term" value="F:phosphorelay sensor kinase activity"/>
    <property type="evidence" value="ECO:0007669"/>
    <property type="project" value="InterPro"/>
</dbReference>
<dbReference type="SUPFAM" id="SSF47384">
    <property type="entry name" value="Homodimeric domain of signal transducing histidine kinase"/>
    <property type="match status" value="1"/>
</dbReference>
<keyword evidence="9 13" id="KW-1133">Transmembrane helix</keyword>
<dbReference type="InterPro" id="IPR003594">
    <property type="entry name" value="HATPase_dom"/>
</dbReference>
<evidence type="ECO:0000256" key="2">
    <source>
        <dbReference type="ARBA" id="ARBA00004236"/>
    </source>
</evidence>
<dbReference type="InterPro" id="IPR036890">
    <property type="entry name" value="HATPase_C_sf"/>
</dbReference>
<feature type="transmembrane region" description="Helical" evidence="13">
    <location>
        <begin position="29"/>
        <end position="53"/>
    </location>
</feature>